<reference evidence="9" key="1">
    <citation type="submission" date="2020-04" db="EMBL/GenBank/DDBJ databases">
        <title>Genome Assembly and Annotation of Botryosphaeria dothidea sdau 11-99, a Latent Pathogen of Apple Fruit Ring Rot in China.</title>
        <authorList>
            <person name="Yu C."/>
            <person name="Diao Y."/>
            <person name="Lu Q."/>
            <person name="Zhao J."/>
            <person name="Cui S."/>
            <person name="Peng C."/>
            <person name="He B."/>
            <person name="Liu H."/>
        </authorList>
    </citation>
    <scope>NUCLEOTIDE SEQUENCE [LARGE SCALE GENOMIC DNA]</scope>
    <source>
        <strain evidence="9">Sdau11-99</strain>
    </source>
</reference>
<dbReference type="GO" id="GO:0004497">
    <property type="term" value="F:monooxygenase activity"/>
    <property type="evidence" value="ECO:0007669"/>
    <property type="project" value="UniProtKB-KW"/>
</dbReference>
<dbReference type="InterPro" id="IPR001128">
    <property type="entry name" value="Cyt_P450"/>
</dbReference>
<evidence type="ECO:0000256" key="4">
    <source>
        <dbReference type="ARBA" id="ARBA00023004"/>
    </source>
</evidence>
<feature type="binding site" description="axial binding residue" evidence="6">
    <location>
        <position position="455"/>
    </location>
    <ligand>
        <name>heme</name>
        <dbReference type="ChEBI" id="CHEBI:30413"/>
    </ligand>
    <ligandPart>
        <name>Fe</name>
        <dbReference type="ChEBI" id="CHEBI:18248"/>
    </ligandPart>
</feature>
<evidence type="ECO:0000256" key="1">
    <source>
        <dbReference type="ARBA" id="ARBA00010617"/>
    </source>
</evidence>
<name>A0A8H4IPZ4_9PEZI</name>
<evidence type="ECO:0000256" key="3">
    <source>
        <dbReference type="ARBA" id="ARBA00023002"/>
    </source>
</evidence>
<dbReference type="InterPro" id="IPR002401">
    <property type="entry name" value="Cyt_P450_E_grp-I"/>
</dbReference>
<dbReference type="InterPro" id="IPR050364">
    <property type="entry name" value="Cytochrome_P450_fung"/>
</dbReference>
<keyword evidence="2 6" id="KW-0479">Metal-binding</keyword>
<keyword evidence="4 6" id="KW-0408">Iron</keyword>
<keyword evidence="10" id="KW-1185">Reference proteome</keyword>
<comment type="caution">
    <text evidence="9">The sequence shown here is derived from an EMBL/GenBank/DDBJ whole genome shotgun (WGS) entry which is preliminary data.</text>
</comment>
<dbReference type="OrthoDB" id="1103324at2759"/>
<keyword evidence="8" id="KW-0812">Transmembrane</keyword>
<dbReference type="GO" id="GO:0016705">
    <property type="term" value="F:oxidoreductase activity, acting on paired donors, with incorporation or reduction of molecular oxygen"/>
    <property type="evidence" value="ECO:0007669"/>
    <property type="project" value="InterPro"/>
</dbReference>
<organism evidence="9 10">
    <name type="scientific">Botryosphaeria dothidea</name>
    <dbReference type="NCBI Taxonomy" id="55169"/>
    <lineage>
        <taxon>Eukaryota</taxon>
        <taxon>Fungi</taxon>
        <taxon>Dikarya</taxon>
        <taxon>Ascomycota</taxon>
        <taxon>Pezizomycotina</taxon>
        <taxon>Dothideomycetes</taxon>
        <taxon>Dothideomycetes incertae sedis</taxon>
        <taxon>Botryosphaeriales</taxon>
        <taxon>Botryosphaeriaceae</taxon>
        <taxon>Botryosphaeria</taxon>
    </lineage>
</organism>
<evidence type="ECO:0000256" key="6">
    <source>
        <dbReference type="PIRSR" id="PIRSR602401-1"/>
    </source>
</evidence>
<keyword evidence="3 7" id="KW-0560">Oxidoreductase</keyword>
<keyword evidence="5 7" id="KW-0503">Monooxygenase</keyword>
<dbReference type="Pfam" id="PF00067">
    <property type="entry name" value="p450"/>
    <property type="match status" value="1"/>
</dbReference>
<dbReference type="PRINTS" id="PR00463">
    <property type="entry name" value="EP450I"/>
</dbReference>
<protein>
    <submittedName>
        <fullName evidence="9">Cytochrome P450</fullName>
    </submittedName>
</protein>
<feature type="transmembrane region" description="Helical" evidence="8">
    <location>
        <begin position="12"/>
        <end position="31"/>
    </location>
</feature>
<dbReference type="SUPFAM" id="SSF48264">
    <property type="entry name" value="Cytochrome P450"/>
    <property type="match status" value="1"/>
</dbReference>
<keyword evidence="6 7" id="KW-0349">Heme</keyword>
<dbReference type="AlphaFoldDB" id="A0A8H4IPZ4"/>
<evidence type="ECO:0000256" key="2">
    <source>
        <dbReference type="ARBA" id="ARBA00022723"/>
    </source>
</evidence>
<dbReference type="PROSITE" id="PS00086">
    <property type="entry name" value="CYTOCHROME_P450"/>
    <property type="match status" value="1"/>
</dbReference>
<comment type="cofactor">
    <cofactor evidence="6">
        <name>heme</name>
        <dbReference type="ChEBI" id="CHEBI:30413"/>
    </cofactor>
</comment>
<dbReference type="PANTHER" id="PTHR46300:SF2">
    <property type="entry name" value="CYTOCHROME P450 MONOOXYGENASE ALNH-RELATED"/>
    <property type="match status" value="1"/>
</dbReference>
<keyword evidence="8" id="KW-0472">Membrane</keyword>
<accession>A0A8H4IPZ4</accession>
<evidence type="ECO:0000313" key="10">
    <source>
        <dbReference type="Proteomes" id="UP000572817"/>
    </source>
</evidence>
<dbReference type="GO" id="GO:0005506">
    <property type="term" value="F:iron ion binding"/>
    <property type="evidence" value="ECO:0007669"/>
    <property type="project" value="InterPro"/>
</dbReference>
<evidence type="ECO:0000256" key="5">
    <source>
        <dbReference type="ARBA" id="ARBA00023033"/>
    </source>
</evidence>
<keyword evidence="8" id="KW-1133">Transmembrane helix</keyword>
<evidence type="ECO:0000256" key="8">
    <source>
        <dbReference type="SAM" id="Phobius"/>
    </source>
</evidence>
<dbReference type="PANTHER" id="PTHR46300">
    <property type="entry name" value="P450, PUTATIVE (EUROFUNG)-RELATED-RELATED"/>
    <property type="match status" value="1"/>
</dbReference>
<dbReference type="GO" id="GO:0020037">
    <property type="term" value="F:heme binding"/>
    <property type="evidence" value="ECO:0007669"/>
    <property type="project" value="InterPro"/>
</dbReference>
<dbReference type="InterPro" id="IPR036396">
    <property type="entry name" value="Cyt_P450_sf"/>
</dbReference>
<comment type="similarity">
    <text evidence="1 7">Belongs to the cytochrome P450 family.</text>
</comment>
<proteinExistence type="inferred from homology"/>
<evidence type="ECO:0000313" key="9">
    <source>
        <dbReference type="EMBL" id="KAF4303153.1"/>
    </source>
</evidence>
<dbReference type="Gene3D" id="1.10.630.10">
    <property type="entry name" value="Cytochrome P450"/>
    <property type="match status" value="1"/>
</dbReference>
<dbReference type="EMBL" id="WWBZ02000062">
    <property type="protein sequence ID" value="KAF4303153.1"/>
    <property type="molecule type" value="Genomic_DNA"/>
</dbReference>
<dbReference type="CDD" id="cd11065">
    <property type="entry name" value="CYP64-like"/>
    <property type="match status" value="1"/>
</dbReference>
<dbReference type="InterPro" id="IPR017972">
    <property type="entry name" value="Cyt_P450_CS"/>
</dbReference>
<sequence length="556" mass="63061">MQTTASQSPVLFGPSMALGALLFTFLAFLFHKITKIGSRPKGLPPGPPTRPIYGNLKEISTLFPHITYAEWAKTYGPVFTIMRGPIPWVVVNDAASAHEIFNKNGQLTAGRPSMRLDNACRGGYTPALMWGAPWRAARKMWHAVLNVGASRAYLPYQELEAKKLLVDVCEGPGDWRSHIERFSNSVAMTMTNGRRVPESGDPTIREVMDDLYEISVCALRWAWLDEVAWAWSKWTPAWLVPGRREAKGYTERHERMLWRLWDRTKRVLEGADGAMGVLPSFNQAIQEKLKAGYQGITERQATEVTHSLLQAATDTTASTLNNWVAAMALYPDVQKKAQEEIDSVVGSDRLPNENDAADLPYTRQCVQELQRWISVVPLALPHATTSDMQLGEYHVPAGTGLIINTHAIHRDSRAYSDPKEFRPERWEGKLQMVTSDEQVGARTDLFSFGAGRRICPGQHIAERNLFYICSHFLWAFDIRKRKDAAGNEIDIDMDDVRPGLINTMNPFDVDVKPRNLERVEWVKKHWEEQKRALLDENEQWVRSPELIESVMQRAAR</sequence>
<gene>
    <name evidence="9" type="ORF">GTA08_BOTSDO09095</name>
</gene>
<evidence type="ECO:0000256" key="7">
    <source>
        <dbReference type="RuleBase" id="RU000461"/>
    </source>
</evidence>
<dbReference type="Proteomes" id="UP000572817">
    <property type="component" value="Unassembled WGS sequence"/>
</dbReference>